<reference evidence="11" key="1">
    <citation type="submission" date="2022-10" db="EMBL/GenBank/DDBJ databases">
        <title>Genome assembly of Pristionchus species.</title>
        <authorList>
            <person name="Yoshida K."/>
            <person name="Sommer R.J."/>
        </authorList>
    </citation>
    <scope>NUCLEOTIDE SEQUENCE [LARGE SCALE GENOMIC DNA]</scope>
    <source>
        <strain evidence="11">RS5460</strain>
    </source>
</reference>
<organism evidence="10 11">
    <name type="scientific">Pristionchus mayeri</name>
    <dbReference type="NCBI Taxonomy" id="1317129"/>
    <lineage>
        <taxon>Eukaryota</taxon>
        <taxon>Metazoa</taxon>
        <taxon>Ecdysozoa</taxon>
        <taxon>Nematoda</taxon>
        <taxon>Chromadorea</taxon>
        <taxon>Rhabditida</taxon>
        <taxon>Rhabditina</taxon>
        <taxon>Diplogasteromorpha</taxon>
        <taxon>Diplogasteroidea</taxon>
        <taxon>Neodiplogasteridae</taxon>
        <taxon>Pristionchus</taxon>
    </lineage>
</organism>
<dbReference type="Gene3D" id="2.120.10.80">
    <property type="entry name" value="Kelch-type beta propeller"/>
    <property type="match status" value="1"/>
</dbReference>
<dbReference type="PANTHER" id="PTHR45632:SF3">
    <property type="entry name" value="KELCH-LIKE PROTEIN 32"/>
    <property type="match status" value="1"/>
</dbReference>
<feature type="non-terminal residue" evidence="10">
    <location>
        <position position="1"/>
    </location>
</feature>
<proteinExistence type="predicted"/>
<dbReference type="InterPro" id="IPR014014">
    <property type="entry name" value="RNA_helicase_DEAD_Q_motif"/>
</dbReference>
<keyword evidence="4" id="KW-0547">Nucleotide-binding</keyword>
<evidence type="ECO:0000256" key="7">
    <source>
        <dbReference type="ARBA" id="ARBA00022840"/>
    </source>
</evidence>
<dbReference type="InterPro" id="IPR027417">
    <property type="entry name" value="P-loop_NTPase"/>
</dbReference>
<protein>
    <recommendedName>
        <fullName evidence="1">RNA helicase</fullName>
        <ecNumber evidence="1">3.6.4.13</ecNumber>
    </recommendedName>
</protein>
<evidence type="ECO:0000256" key="1">
    <source>
        <dbReference type="ARBA" id="ARBA00012552"/>
    </source>
</evidence>
<dbReference type="EC" id="3.6.4.13" evidence="1"/>
<dbReference type="PROSITE" id="PS51195">
    <property type="entry name" value="Q_MOTIF"/>
    <property type="match status" value="1"/>
</dbReference>
<dbReference type="InterPro" id="IPR011545">
    <property type="entry name" value="DEAD/DEAH_box_helicase_dom"/>
</dbReference>
<dbReference type="InterPro" id="IPR006652">
    <property type="entry name" value="Kelch_1"/>
</dbReference>
<feature type="domain" description="DEAD-box RNA helicase Q" evidence="9">
    <location>
        <begin position="485"/>
        <end position="513"/>
    </location>
</feature>
<dbReference type="EMBL" id="BTRK01000001">
    <property type="protein sequence ID" value="GMR33286.1"/>
    <property type="molecule type" value="Genomic_DNA"/>
</dbReference>
<evidence type="ECO:0000256" key="6">
    <source>
        <dbReference type="ARBA" id="ARBA00022806"/>
    </source>
</evidence>
<keyword evidence="2" id="KW-0880">Kelch repeat</keyword>
<dbReference type="GO" id="GO:0003724">
    <property type="term" value="F:RNA helicase activity"/>
    <property type="evidence" value="ECO:0007669"/>
    <property type="project" value="UniProtKB-EC"/>
</dbReference>
<dbReference type="InterPro" id="IPR015915">
    <property type="entry name" value="Kelch-typ_b-propeller"/>
</dbReference>
<feature type="short sequence motif" description="Q motif" evidence="8">
    <location>
        <begin position="485"/>
        <end position="513"/>
    </location>
</feature>
<dbReference type="AlphaFoldDB" id="A0AAN4Z3J5"/>
<dbReference type="GO" id="GO:0003676">
    <property type="term" value="F:nucleic acid binding"/>
    <property type="evidence" value="ECO:0007669"/>
    <property type="project" value="InterPro"/>
</dbReference>
<comment type="caution">
    <text evidence="10">The sequence shown here is derived from an EMBL/GenBank/DDBJ whole genome shotgun (WGS) entry which is preliminary data.</text>
</comment>
<keyword evidence="11" id="KW-1185">Reference proteome</keyword>
<keyword evidence="7" id="KW-0067">ATP-binding</keyword>
<evidence type="ECO:0000313" key="11">
    <source>
        <dbReference type="Proteomes" id="UP001328107"/>
    </source>
</evidence>
<dbReference type="GO" id="GO:0016787">
    <property type="term" value="F:hydrolase activity"/>
    <property type="evidence" value="ECO:0007669"/>
    <property type="project" value="UniProtKB-KW"/>
</dbReference>
<evidence type="ECO:0000313" key="10">
    <source>
        <dbReference type="EMBL" id="GMR33286.1"/>
    </source>
</evidence>
<dbReference type="GO" id="GO:0005524">
    <property type="term" value="F:ATP binding"/>
    <property type="evidence" value="ECO:0007669"/>
    <property type="project" value="UniProtKB-KW"/>
</dbReference>
<dbReference type="Gene3D" id="1.25.40.420">
    <property type="match status" value="1"/>
</dbReference>
<name>A0AAN4Z3J5_9BILA</name>
<dbReference type="SUPFAM" id="SSF52540">
    <property type="entry name" value="P-loop containing nucleoside triphosphate hydrolases"/>
    <property type="match status" value="1"/>
</dbReference>
<dbReference type="InterPro" id="IPR011705">
    <property type="entry name" value="BACK"/>
</dbReference>
<dbReference type="Proteomes" id="UP001328107">
    <property type="component" value="Unassembled WGS sequence"/>
</dbReference>
<gene>
    <name evidence="10" type="ORF">PMAYCL1PPCAC_03481</name>
</gene>
<accession>A0AAN4Z3J5</accession>
<dbReference type="PANTHER" id="PTHR45632">
    <property type="entry name" value="LD33804P"/>
    <property type="match status" value="1"/>
</dbReference>
<evidence type="ECO:0000256" key="4">
    <source>
        <dbReference type="ARBA" id="ARBA00022741"/>
    </source>
</evidence>
<evidence type="ECO:0000256" key="2">
    <source>
        <dbReference type="ARBA" id="ARBA00022441"/>
    </source>
</evidence>
<dbReference type="SUPFAM" id="SSF117281">
    <property type="entry name" value="Kelch motif"/>
    <property type="match status" value="1"/>
</dbReference>
<keyword evidence="3" id="KW-0677">Repeat</keyword>
<dbReference type="Gene3D" id="3.40.50.300">
    <property type="entry name" value="P-loop containing nucleotide triphosphate hydrolases"/>
    <property type="match status" value="1"/>
</dbReference>
<dbReference type="Pfam" id="PF07707">
    <property type="entry name" value="BACK"/>
    <property type="match status" value="1"/>
</dbReference>
<keyword evidence="6" id="KW-0347">Helicase</keyword>
<evidence type="ECO:0000259" key="9">
    <source>
        <dbReference type="PROSITE" id="PS51195"/>
    </source>
</evidence>
<keyword evidence="5" id="KW-0378">Hydrolase</keyword>
<evidence type="ECO:0000256" key="5">
    <source>
        <dbReference type="ARBA" id="ARBA00022801"/>
    </source>
</evidence>
<evidence type="ECO:0000256" key="3">
    <source>
        <dbReference type="ARBA" id="ARBA00022737"/>
    </source>
</evidence>
<evidence type="ECO:0000256" key="8">
    <source>
        <dbReference type="PROSITE-ProRule" id="PRU00552"/>
    </source>
</evidence>
<dbReference type="Pfam" id="PF00270">
    <property type="entry name" value="DEAD"/>
    <property type="match status" value="1"/>
</dbReference>
<dbReference type="SMART" id="SM00612">
    <property type="entry name" value="Kelch"/>
    <property type="match status" value="2"/>
</dbReference>
<dbReference type="Pfam" id="PF24681">
    <property type="entry name" value="Kelch_KLHDC2_KLHL20_DRC7"/>
    <property type="match status" value="1"/>
</dbReference>
<dbReference type="SMART" id="SM00875">
    <property type="entry name" value="BACK"/>
    <property type="match status" value="1"/>
</dbReference>
<sequence>LIRPSARKQREHSKALQAAIPFVFIRRRVRFDNVLPLISLLKSIGYCKIDEDLLKFIDGQFSRISHTPEFLDLYVEELQCLLQRNSLYCEENMAFTAVNRWIESDSKRKNHALQLLKSLCYNSLTTRFITEIIKKTKWVMDDSDCVAFVEEVKKSKEKTRDSIAPLSFRSRAIESARGIFYNIEYRKKNNANEFIIKAYEPITDIWTDVEIIRNDEVLVNGDWKHLFMDQNTMLFFKWPGEKTDHCDVFDIALNEWSKVPNTTYANKIEGTGESEVKMYVTIDENSAQIYCVKYYEHPRKLIEWTPLKPMTKVRSKCVPCVIDDRIYVLGGYNGDDVLNDGEYYDHTSDSWILIAPMKKYKHKYAVGVLNGKIYVAGGKCGSEVIDDFESYDPATNKWTALKSANIKRCDALLLVSCGKLFLIGGNDEQYGYSDIHMYDEEANYWSERTYLTNIEYNLSCYGIMYASPAHFSMFAKLECGSLERSGFSNFKLKEEILRAAIECSYEHPSDVQAECIPQAILGKDIICQAKNSSGKTLSFVISTLQQLEKLDDNSIGEVSMLVLCHNNEIAHRIENEYNRIAKYLTFYVS</sequence>